<evidence type="ECO:0000313" key="9">
    <source>
        <dbReference type="Proteomes" id="UP000646745"/>
    </source>
</evidence>
<comment type="cofactor">
    <cofactor evidence="6">
        <name>Mg(2+)</name>
        <dbReference type="ChEBI" id="CHEBI:18420"/>
    </cofactor>
    <text evidence="6">Binds 1 Mg(2+) ion per monomer.</text>
</comment>
<comment type="catalytic activity">
    <reaction evidence="5 6">
        <text>dTDP-beta-L-rhamnose + NADP(+) = dTDP-4-dehydro-beta-L-rhamnose + NADPH + H(+)</text>
        <dbReference type="Rhea" id="RHEA:21796"/>
        <dbReference type="ChEBI" id="CHEBI:15378"/>
        <dbReference type="ChEBI" id="CHEBI:57510"/>
        <dbReference type="ChEBI" id="CHEBI:57783"/>
        <dbReference type="ChEBI" id="CHEBI:58349"/>
        <dbReference type="ChEBI" id="CHEBI:62830"/>
        <dbReference type="EC" id="1.1.1.133"/>
    </reaction>
</comment>
<dbReference type="Proteomes" id="UP000646745">
    <property type="component" value="Unassembled WGS sequence"/>
</dbReference>
<comment type="function">
    <text evidence="6">Catalyzes the reduction of dTDP-6-deoxy-L-lyxo-4-hexulose to yield dTDP-L-rhamnose.</text>
</comment>
<dbReference type="PANTHER" id="PTHR10491">
    <property type="entry name" value="DTDP-4-DEHYDRORHAMNOSE REDUCTASE"/>
    <property type="match status" value="1"/>
</dbReference>
<dbReference type="EC" id="1.1.1.133" evidence="3 6"/>
<dbReference type="InterPro" id="IPR036291">
    <property type="entry name" value="NAD(P)-bd_dom_sf"/>
</dbReference>
<gene>
    <name evidence="8" type="ORF">GCM10009038_06510</name>
</gene>
<dbReference type="CDD" id="cd05254">
    <property type="entry name" value="dTDP_HR_like_SDR_e"/>
    <property type="match status" value="1"/>
</dbReference>
<dbReference type="SUPFAM" id="SSF51735">
    <property type="entry name" value="NAD(P)-binding Rossmann-fold domains"/>
    <property type="match status" value="1"/>
</dbReference>
<accession>A0ABQ3DQ17</accession>
<dbReference type="RefSeq" id="WP_189443131.1">
    <property type="nucleotide sequence ID" value="NZ_BMZI01000001.1"/>
</dbReference>
<dbReference type="NCBIfam" id="TIGR01214">
    <property type="entry name" value="rmlD"/>
    <property type="match status" value="1"/>
</dbReference>
<name>A0ABQ3DQ17_9GAMM</name>
<evidence type="ECO:0000256" key="5">
    <source>
        <dbReference type="ARBA" id="ARBA00048200"/>
    </source>
</evidence>
<evidence type="ECO:0000256" key="1">
    <source>
        <dbReference type="ARBA" id="ARBA00004781"/>
    </source>
</evidence>
<feature type="domain" description="RmlD-like substrate binding" evidence="7">
    <location>
        <begin position="1"/>
        <end position="290"/>
    </location>
</feature>
<organism evidence="8 9">
    <name type="scientific">Salinicola rhizosphaerae</name>
    <dbReference type="NCBI Taxonomy" id="1443141"/>
    <lineage>
        <taxon>Bacteria</taxon>
        <taxon>Pseudomonadati</taxon>
        <taxon>Pseudomonadota</taxon>
        <taxon>Gammaproteobacteria</taxon>
        <taxon>Oceanospirillales</taxon>
        <taxon>Halomonadaceae</taxon>
        <taxon>Salinicola</taxon>
    </lineage>
</organism>
<evidence type="ECO:0000256" key="3">
    <source>
        <dbReference type="ARBA" id="ARBA00012929"/>
    </source>
</evidence>
<proteinExistence type="inferred from homology"/>
<evidence type="ECO:0000313" key="8">
    <source>
        <dbReference type="EMBL" id="GHB11298.1"/>
    </source>
</evidence>
<evidence type="ECO:0000259" key="7">
    <source>
        <dbReference type="Pfam" id="PF04321"/>
    </source>
</evidence>
<protein>
    <recommendedName>
        <fullName evidence="4 6">dTDP-4-dehydrorhamnose reductase</fullName>
        <ecNumber evidence="3 6">1.1.1.133</ecNumber>
    </recommendedName>
</protein>
<comment type="pathway">
    <text evidence="1 6">Carbohydrate biosynthesis; dTDP-L-rhamnose biosynthesis.</text>
</comment>
<keyword evidence="9" id="KW-1185">Reference proteome</keyword>
<comment type="caution">
    <text evidence="8">The sequence shown here is derived from an EMBL/GenBank/DDBJ whole genome shotgun (WGS) entry which is preliminary data.</text>
</comment>
<dbReference type="Gene3D" id="3.40.50.720">
    <property type="entry name" value="NAD(P)-binding Rossmann-like Domain"/>
    <property type="match status" value="1"/>
</dbReference>
<dbReference type="Gene3D" id="3.90.25.10">
    <property type="entry name" value="UDP-galactose 4-epimerase, domain 1"/>
    <property type="match status" value="1"/>
</dbReference>
<comment type="similarity">
    <text evidence="2 6">Belongs to the dTDP-4-dehydrorhamnose reductase family.</text>
</comment>
<dbReference type="EMBL" id="BMZI01000001">
    <property type="protein sequence ID" value="GHB11298.1"/>
    <property type="molecule type" value="Genomic_DNA"/>
</dbReference>
<sequence length="295" mass="31629">MNMLILGGNGQVGFELRRSLAPLGTIVAPNRDALDLFDPAAVTALLDRLKPDVVANAAAWTAVDAAEKARGEAYRLNAELPAQLADFCAAHQARLVHYSSDYVYPGNGTSPWLETSATGPLSVYGASKLAGDEAVLASDADALIFRTSWVYSARGANFMKTMLRLGGERDSLNVVGDQVGAPTPARLIAEVTLMALKERMSETVAAGLYHLAPGGETSWQGFAQAIFRLAREAGRELKISPEAVTAIPTTDYPTPAARPLNSRLSLEKLERSLDITMPDWESQLALTLEEWLASS</sequence>
<evidence type="ECO:0000256" key="4">
    <source>
        <dbReference type="ARBA" id="ARBA00017099"/>
    </source>
</evidence>
<dbReference type="Pfam" id="PF04321">
    <property type="entry name" value="RmlD_sub_bind"/>
    <property type="match status" value="1"/>
</dbReference>
<keyword evidence="6" id="KW-0521">NADP</keyword>
<dbReference type="InterPro" id="IPR029903">
    <property type="entry name" value="RmlD-like-bd"/>
</dbReference>
<evidence type="ECO:0000256" key="2">
    <source>
        <dbReference type="ARBA" id="ARBA00010944"/>
    </source>
</evidence>
<dbReference type="PANTHER" id="PTHR10491:SF4">
    <property type="entry name" value="METHIONINE ADENOSYLTRANSFERASE 2 SUBUNIT BETA"/>
    <property type="match status" value="1"/>
</dbReference>
<dbReference type="InterPro" id="IPR005913">
    <property type="entry name" value="dTDP_dehydrorham_reduct"/>
</dbReference>
<reference evidence="9" key="1">
    <citation type="journal article" date="2019" name="Int. J. Syst. Evol. Microbiol.">
        <title>The Global Catalogue of Microorganisms (GCM) 10K type strain sequencing project: providing services to taxonomists for standard genome sequencing and annotation.</title>
        <authorList>
            <consortium name="The Broad Institute Genomics Platform"/>
            <consortium name="The Broad Institute Genome Sequencing Center for Infectious Disease"/>
            <person name="Wu L."/>
            <person name="Ma J."/>
        </authorList>
    </citation>
    <scope>NUCLEOTIDE SEQUENCE [LARGE SCALE GENOMIC DNA]</scope>
    <source>
        <strain evidence="9">KCTC 32998</strain>
    </source>
</reference>
<keyword evidence="6" id="KW-0560">Oxidoreductase</keyword>
<evidence type="ECO:0000256" key="6">
    <source>
        <dbReference type="RuleBase" id="RU364082"/>
    </source>
</evidence>